<keyword evidence="1" id="KW-0812">Transmembrane</keyword>
<accession>A0A0G1J2J2</accession>
<protein>
    <submittedName>
        <fullName evidence="2">Uncharacterized protein</fullName>
    </submittedName>
</protein>
<feature type="transmembrane region" description="Helical" evidence="1">
    <location>
        <begin position="28"/>
        <end position="51"/>
    </location>
</feature>
<comment type="caution">
    <text evidence="2">The sequence shown here is derived from an EMBL/GenBank/DDBJ whole genome shotgun (WGS) entry which is preliminary data.</text>
</comment>
<dbReference type="Proteomes" id="UP000034826">
    <property type="component" value="Unassembled WGS sequence"/>
</dbReference>
<gene>
    <name evidence="2" type="ORF">UW60_C0044G0014</name>
</gene>
<evidence type="ECO:0000256" key="1">
    <source>
        <dbReference type="SAM" id="Phobius"/>
    </source>
</evidence>
<evidence type="ECO:0000313" key="2">
    <source>
        <dbReference type="EMBL" id="KKT65500.1"/>
    </source>
</evidence>
<organism evidence="2 3">
    <name type="scientific">Candidatus Woesebacteria bacterium GW2011_GWA2_44_33</name>
    <dbReference type="NCBI Taxonomy" id="1618564"/>
    <lineage>
        <taxon>Bacteria</taxon>
        <taxon>Candidatus Woeseibacteriota</taxon>
    </lineage>
</organism>
<proteinExistence type="predicted"/>
<name>A0A0G1J2J2_9BACT</name>
<keyword evidence="1" id="KW-1133">Transmembrane helix</keyword>
<evidence type="ECO:0000313" key="3">
    <source>
        <dbReference type="Proteomes" id="UP000034826"/>
    </source>
</evidence>
<keyword evidence="1" id="KW-0472">Membrane</keyword>
<dbReference type="EMBL" id="LCIY01000044">
    <property type="protein sequence ID" value="KKT65500.1"/>
    <property type="molecule type" value="Genomic_DNA"/>
</dbReference>
<reference evidence="2 3" key="1">
    <citation type="journal article" date="2015" name="Nature">
        <title>rRNA introns, odd ribosomes, and small enigmatic genomes across a large radiation of phyla.</title>
        <authorList>
            <person name="Brown C.T."/>
            <person name="Hug L.A."/>
            <person name="Thomas B.C."/>
            <person name="Sharon I."/>
            <person name="Castelle C.J."/>
            <person name="Singh A."/>
            <person name="Wilkins M.J."/>
            <person name="Williams K.H."/>
            <person name="Banfield J.F."/>
        </authorList>
    </citation>
    <scope>NUCLEOTIDE SEQUENCE [LARGE SCALE GENOMIC DNA]</scope>
</reference>
<sequence>MLITVAAAIAAAAYLAWGIIHHARRGDLHLKIVLEYLALAILGIVLVYTTVKSL</sequence>
<dbReference type="AlphaFoldDB" id="A0A0G1J2J2"/>